<feature type="non-terminal residue" evidence="7">
    <location>
        <position position="1"/>
    </location>
</feature>
<evidence type="ECO:0000256" key="5">
    <source>
        <dbReference type="ARBA" id="ARBA00023274"/>
    </source>
</evidence>
<reference evidence="7" key="1">
    <citation type="journal article" date="2014" name="Front. Microbiol.">
        <title>High frequency of phylogenetically diverse reductive dehalogenase-homologous genes in deep subseafloor sedimentary metagenomes.</title>
        <authorList>
            <person name="Kawai M."/>
            <person name="Futagami T."/>
            <person name="Toyoda A."/>
            <person name="Takaki Y."/>
            <person name="Nishi S."/>
            <person name="Hori S."/>
            <person name="Arai W."/>
            <person name="Tsubouchi T."/>
            <person name="Morono Y."/>
            <person name="Uchiyama I."/>
            <person name="Ito T."/>
            <person name="Fujiyama A."/>
            <person name="Inagaki F."/>
            <person name="Takami H."/>
        </authorList>
    </citation>
    <scope>NUCLEOTIDE SEQUENCE</scope>
    <source>
        <strain evidence="7">Expedition CK06-06</strain>
    </source>
</reference>
<comment type="caution">
    <text evidence="7">The sequence shown here is derived from an EMBL/GenBank/DDBJ whole genome shotgun (WGS) entry which is preliminary data.</text>
</comment>
<dbReference type="EMBL" id="BARU01037114">
    <property type="protein sequence ID" value="GAH84658.1"/>
    <property type="molecule type" value="Genomic_DNA"/>
</dbReference>
<evidence type="ECO:0000256" key="4">
    <source>
        <dbReference type="ARBA" id="ARBA00022980"/>
    </source>
</evidence>
<dbReference type="InterPro" id="IPR000244">
    <property type="entry name" value="Ribosomal_bL9"/>
</dbReference>
<dbReference type="GO" id="GO:1990904">
    <property type="term" value="C:ribonucleoprotein complex"/>
    <property type="evidence" value="ECO:0007669"/>
    <property type="project" value="UniProtKB-KW"/>
</dbReference>
<keyword evidence="2" id="KW-0699">rRNA-binding</keyword>
<comment type="similarity">
    <text evidence="1">Belongs to the bacterial ribosomal protein bL9 family.</text>
</comment>
<evidence type="ECO:0000256" key="2">
    <source>
        <dbReference type="ARBA" id="ARBA00022730"/>
    </source>
</evidence>
<dbReference type="GO" id="GO:0003735">
    <property type="term" value="F:structural constituent of ribosome"/>
    <property type="evidence" value="ECO:0007669"/>
    <property type="project" value="InterPro"/>
</dbReference>
<dbReference type="GO" id="GO:0006412">
    <property type="term" value="P:translation"/>
    <property type="evidence" value="ECO:0007669"/>
    <property type="project" value="InterPro"/>
</dbReference>
<dbReference type="SUPFAM" id="SSF55653">
    <property type="entry name" value="Ribosomal protein L9 C-domain"/>
    <property type="match status" value="1"/>
</dbReference>
<dbReference type="InterPro" id="IPR036935">
    <property type="entry name" value="Ribosomal_bL9_N_sf"/>
</dbReference>
<gene>
    <name evidence="7" type="ORF">S03H2_57879</name>
</gene>
<keyword evidence="5" id="KW-0687">Ribonucleoprotein</keyword>
<sequence length="176" mass="19308">TGSSDSFMLACRKKCPVTKLTIESEDAMKILLTQDVENLGRAGEIKRVPDGYARNFLIPKGMAVLATEGAIKQAKLQSKVGAKRQRRAEEEAGSLAEVLSRVTLTFKVKAGEKDTLYGSITSGDIVEALERETGHAFDKRKVQLTGPIRELGVHRVPIKLMTDVTPEITVVVEREE</sequence>
<dbReference type="InterPro" id="IPR020069">
    <property type="entry name" value="Ribosomal_bL9_C"/>
</dbReference>
<dbReference type="Gene3D" id="3.40.5.10">
    <property type="entry name" value="Ribosomal protein L9, N-terminal domain"/>
    <property type="match status" value="1"/>
</dbReference>
<dbReference type="NCBIfam" id="TIGR00158">
    <property type="entry name" value="L9"/>
    <property type="match status" value="1"/>
</dbReference>
<dbReference type="InterPro" id="IPR020594">
    <property type="entry name" value="Ribosomal_bL9_bac/chp"/>
</dbReference>
<keyword evidence="4" id="KW-0689">Ribosomal protein</keyword>
<evidence type="ECO:0000313" key="7">
    <source>
        <dbReference type="EMBL" id="GAH84658.1"/>
    </source>
</evidence>
<dbReference type="SUPFAM" id="SSF55658">
    <property type="entry name" value="L9 N-domain-like"/>
    <property type="match status" value="1"/>
</dbReference>
<dbReference type="HAMAP" id="MF_00503">
    <property type="entry name" value="Ribosomal_bL9"/>
    <property type="match status" value="1"/>
</dbReference>
<dbReference type="PROSITE" id="PS00651">
    <property type="entry name" value="RIBOSOMAL_L9"/>
    <property type="match status" value="1"/>
</dbReference>
<evidence type="ECO:0000256" key="3">
    <source>
        <dbReference type="ARBA" id="ARBA00022884"/>
    </source>
</evidence>
<name>X1KRN8_9ZZZZ</name>
<organism evidence="7">
    <name type="scientific">marine sediment metagenome</name>
    <dbReference type="NCBI Taxonomy" id="412755"/>
    <lineage>
        <taxon>unclassified sequences</taxon>
        <taxon>metagenomes</taxon>
        <taxon>ecological metagenomes</taxon>
    </lineage>
</organism>
<dbReference type="InterPro" id="IPR020070">
    <property type="entry name" value="Ribosomal_bL9_N"/>
</dbReference>
<dbReference type="PANTHER" id="PTHR21368">
    <property type="entry name" value="50S RIBOSOMAL PROTEIN L9"/>
    <property type="match status" value="1"/>
</dbReference>
<feature type="domain" description="Ribosomal protein L9" evidence="6">
    <location>
        <begin position="40"/>
        <end position="67"/>
    </location>
</feature>
<dbReference type="GO" id="GO:0019843">
    <property type="term" value="F:rRNA binding"/>
    <property type="evidence" value="ECO:0007669"/>
    <property type="project" value="UniProtKB-KW"/>
</dbReference>
<keyword evidence="3" id="KW-0694">RNA-binding</keyword>
<dbReference type="GO" id="GO:0005840">
    <property type="term" value="C:ribosome"/>
    <property type="evidence" value="ECO:0007669"/>
    <property type="project" value="UniProtKB-KW"/>
</dbReference>
<proteinExistence type="inferred from homology"/>
<dbReference type="InterPro" id="IPR036791">
    <property type="entry name" value="Ribosomal_bL9_C_sf"/>
</dbReference>
<dbReference type="Pfam" id="PF03948">
    <property type="entry name" value="Ribosomal_L9_C"/>
    <property type="match status" value="1"/>
</dbReference>
<dbReference type="Pfam" id="PF01281">
    <property type="entry name" value="Ribosomal_L9_N"/>
    <property type="match status" value="1"/>
</dbReference>
<dbReference type="AlphaFoldDB" id="X1KRN8"/>
<evidence type="ECO:0000259" key="6">
    <source>
        <dbReference type="PROSITE" id="PS00651"/>
    </source>
</evidence>
<protein>
    <recommendedName>
        <fullName evidence="6">Ribosomal protein L9 domain-containing protein</fullName>
    </recommendedName>
</protein>
<evidence type="ECO:0000256" key="1">
    <source>
        <dbReference type="ARBA" id="ARBA00010605"/>
    </source>
</evidence>
<dbReference type="InterPro" id="IPR009027">
    <property type="entry name" value="Ribosomal_bL9/RNase_H1_N"/>
</dbReference>
<accession>X1KRN8</accession>
<dbReference type="Gene3D" id="3.10.430.100">
    <property type="entry name" value="Ribosomal protein L9, C-terminal domain"/>
    <property type="match status" value="1"/>
</dbReference>